<dbReference type="AlphaFoldDB" id="A0A7J8PAH5"/>
<name>A0A7J8PAH5_GOSRA</name>
<sequence length="305" mass="35186">VSIELLRRKSVLLLISDLQIPEKELIILEQIYNESRVQPTRIESQYEVIWIPIVDRSSTFDDTMRKQFESLQAMMPWYSVGHPSMIQPAVMRYIKELTDRKFICLYGGEDMNWIRKFTTTAKAVAKTANIELEMLYVGKSNPRERVRRNMTNIELENLSHTLSDISLIWFFWVRLESMWHSRAQHGVTVRNDLIMQEILTMLGFDGSDQGWAVISRGADEMARAKAETFLKSLEEYTAWEAAAAEKGFIPALNDHFRSLRTEHHCNRLTLPGISVAEIGSIKDTVVCVDCGKPMEALLMFRCCTD</sequence>
<dbReference type="InterPro" id="IPR039299">
    <property type="entry name" value="SEOA"/>
</dbReference>
<dbReference type="PANTHER" id="PTHR33232">
    <property type="entry name" value="PROTEIN SIEVE ELEMENT OCCLUSION B-LIKE"/>
    <property type="match status" value="1"/>
</dbReference>
<evidence type="ECO:0000259" key="1">
    <source>
        <dbReference type="Pfam" id="PF14577"/>
    </source>
</evidence>
<dbReference type="InterPro" id="IPR027944">
    <property type="entry name" value="SEO_C"/>
</dbReference>
<gene>
    <name evidence="2" type="ORF">Gorai_016957</name>
</gene>
<evidence type="ECO:0000313" key="3">
    <source>
        <dbReference type="Proteomes" id="UP000593578"/>
    </source>
</evidence>
<evidence type="ECO:0000313" key="2">
    <source>
        <dbReference type="EMBL" id="MBA0586208.1"/>
    </source>
</evidence>
<protein>
    <recommendedName>
        <fullName evidence="1">Sieve element occlusion C-terminal domain-containing protein</fullName>
    </recommendedName>
</protein>
<proteinExistence type="predicted"/>
<organism evidence="2 3">
    <name type="scientific">Gossypium raimondii</name>
    <name type="common">Peruvian cotton</name>
    <name type="synonym">Gossypium klotzschianum subsp. raimondii</name>
    <dbReference type="NCBI Taxonomy" id="29730"/>
    <lineage>
        <taxon>Eukaryota</taxon>
        <taxon>Viridiplantae</taxon>
        <taxon>Streptophyta</taxon>
        <taxon>Embryophyta</taxon>
        <taxon>Tracheophyta</taxon>
        <taxon>Spermatophyta</taxon>
        <taxon>Magnoliopsida</taxon>
        <taxon>eudicotyledons</taxon>
        <taxon>Gunneridae</taxon>
        <taxon>Pentapetalae</taxon>
        <taxon>rosids</taxon>
        <taxon>malvids</taxon>
        <taxon>Malvales</taxon>
        <taxon>Malvaceae</taxon>
        <taxon>Malvoideae</taxon>
        <taxon>Gossypium</taxon>
    </lineage>
</organism>
<dbReference type="Proteomes" id="UP000593578">
    <property type="component" value="Unassembled WGS sequence"/>
</dbReference>
<dbReference type="Pfam" id="PF14577">
    <property type="entry name" value="SEO_C"/>
    <property type="match status" value="1"/>
</dbReference>
<dbReference type="EMBL" id="JABEZZ010000005">
    <property type="protein sequence ID" value="MBA0586208.1"/>
    <property type="molecule type" value="Genomic_DNA"/>
</dbReference>
<feature type="domain" description="Sieve element occlusion C-terminal" evidence="1">
    <location>
        <begin position="86"/>
        <end position="304"/>
    </location>
</feature>
<dbReference type="GO" id="GO:0010088">
    <property type="term" value="P:phloem development"/>
    <property type="evidence" value="ECO:0007669"/>
    <property type="project" value="InterPro"/>
</dbReference>
<dbReference type="PANTHER" id="PTHR33232:SF20">
    <property type="entry name" value="PROTEIN SIEVE ELEMENT OCCLUSION B-LIKE"/>
    <property type="match status" value="1"/>
</dbReference>
<reference evidence="2 3" key="1">
    <citation type="journal article" date="2019" name="Genome Biol. Evol.">
        <title>Insights into the evolution of the New World diploid cottons (Gossypium, subgenus Houzingenia) based on genome sequencing.</title>
        <authorList>
            <person name="Grover C.E."/>
            <person name="Arick M.A. 2nd"/>
            <person name="Thrash A."/>
            <person name="Conover J.L."/>
            <person name="Sanders W.S."/>
            <person name="Peterson D.G."/>
            <person name="Frelichowski J.E."/>
            <person name="Scheffler J.A."/>
            <person name="Scheffler B.E."/>
            <person name="Wendel J.F."/>
        </authorList>
    </citation>
    <scope>NUCLEOTIDE SEQUENCE [LARGE SCALE GENOMIC DNA]</scope>
    <source>
        <strain evidence="2">8</strain>
        <tissue evidence="2">Leaf</tissue>
    </source>
</reference>
<feature type="non-terminal residue" evidence="2">
    <location>
        <position position="305"/>
    </location>
</feature>
<comment type="caution">
    <text evidence="2">The sequence shown here is derived from an EMBL/GenBank/DDBJ whole genome shotgun (WGS) entry which is preliminary data.</text>
</comment>
<accession>A0A7J8PAH5</accession>